<dbReference type="InterPro" id="IPR037523">
    <property type="entry name" value="VOC_core"/>
</dbReference>
<sequence length="187" mass="21264">MIHHLAITPKNFDVSHRFYTEVMGFELVKIVKRQAMGGSKAGWTKHVFYETAKGSGSYFVLWDLHLNGFEQDEDWDPSISVGLGLPWWINHVAFEVEGLDELEAKKQHWLSHGQKVSEVVHEFITSIYTRDPDGNMVEFTTNTRPLTDDDKAEARELLADDEPASMPDYPGVIYLPDGRIIEAPSSE</sequence>
<dbReference type="AlphaFoldDB" id="A0A917L3G2"/>
<dbReference type="InterPro" id="IPR029068">
    <property type="entry name" value="Glyas_Bleomycin-R_OHBP_Dase"/>
</dbReference>
<organism evidence="2 3">
    <name type="scientific">Streptomyces brasiliensis</name>
    <dbReference type="NCBI Taxonomy" id="1954"/>
    <lineage>
        <taxon>Bacteria</taxon>
        <taxon>Bacillati</taxon>
        <taxon>Actinomycetota</taxon>
        <taxon>Actinomycetes</taxon>
        <taxon>Kitasatosporales</taxon>
        <taxon>Streptomycetaceae</taxon>
        <taxon>Streptomyces</taxon>
    </lineage>
</organism>
<dbReference type="InterPro" id="IPR004360">
    <property type="entry name" value="Glyas_Fos-R_dOase_dom"/>
</dbReference>
<keyword evidence="3" id="KW-1185">Reference proteome</keyword>
<name>A0A917L3G2_9ACTN</name>
<comment type="caution">
    <text evidence="2">The sequence shown here is derived from an EMBL/GenBank/DDBJ whole genome shotgun (WGS) entry which is preliminary data.</text>
</comment>
<dbReference type="PROSITE" id="PS51819">
    <property type="entry name" value="VOC"/>
    <property type="match status" value="1"/>
</dbReference>
<feature type="domain" description="VOC" evidence="1">
    <location>
        <begin position="1"/>
        <end position="142"/>
    </location>
</feature>
<dbReference type="EMBL" id="BMQA01000025">
    <property type="protein sequence ID" value="GGJ40985.1"/>
    <property type="molecule type" value="Genomic_DNA"/>
</dbReference>
<evidence type="ECO:0000313" key="2">
    <source>
        <dbReference type="EMBL" id="GGJ40985.1"/>
    </source>
</evidence>
<accession>A0A917L3G2</accession>
<reference evidence="2" key="1">
    <citation type="journal article" date="2014" name="Int. J. Syst. Evol. Microbiol.">
        <title>Complete genome sequence of Corynebacterium casei LMG S-19264T (=DSM 44701T), isolated from a smear-ripened cheese.</title>
        <authorList>
            <consortium name="US DOE Joint Genome Institute (JGI-PGF)"/>
            <person name="Walter F."/>
            <person name="Albersmeier A."/>
            <person name="Kalinowski J."/>
            <person name="Ruckert C."/>
        </authorList>
    </citation>
    <scope>NUCLEOTIDE SEQUENCE</scope>
    <source>
        <strain evidence="2">JCM 3086</strain>
    </source>
</reference>
<protein>
    <recommendedName>
        <fullName evidence="1">VOC domain-containing protein</fullName>
    </recommendedName>
</protein>
<reference evidence="2" key="2">
    <citation type="submission" date="2020-09" db="EMBL/GenBank/DDBJ databases">
        <authorList>
            <person name="Sun Q."/>
            <person name="Ohkuma M."/>
        </authorList>
    </citation>
    <scope>NUCLEOTIDE SEQUENCE</scope>
    <source>
        <strain evidence="2">JCM 3086</strain>
    </source>
</reference>
<proteinExistence type="predicted"/>
<dbReference type="Pfam" id="PF00903">
    <property type="entry name" value="Glyoxalase"/>
    <property type="match status" value="1"/>
</dbReference>
<dbReference type="RefSeq" id="WP_229840999.1">
    <property type="nucleotide sequence ID" value="NZ_BMQA01000025.1"/>
</dbReference>
<evidence type="ECO:0000259" key="1">
    <source>
        <dbReference type="PROSITE" id="PS51819"/>
    </source>
</evidence>
<dbReference type="SUPFAM" id="SSF54593">
    <property type="entry name" value="Glyoxalase/Bleomycin resistance protein/Dihydroxybiphenyl dioxygenase"/>
    <property type="match status" value="1"/>
</dbReference>
<gene>
    <name evidence="2" type="ORF">GCM10010121_060040</name>
</gene>
<dbReference type="Proteomes" id="UP000657574">
    <property type="component" value="Unassembled WGS sequence"/>
</dbReference>
<evidence type="ECO:0000313" key="3">
    <source>
        <dbReference type="Proteomes" id="UP000657574"/>
    </source>
</evidence>
<dbReference type="Gene3D" id="3.10.180.10">
    <property type="entry name" value="2,3-Dihydroxybiphenyl 1,2-Dioxygenase, domain 1"/>
    <property type="match status" value="1"/>
</dbReference>